<proteinExistence type="predicted"/>
<evidence type="ECO:0000313" key="1">
    <source>
        <dbReference type="EMBL" id="XBO71479.1"/>
    </source>
</evidence>
<dbReference type="RefSeq" id="WP_045992616.1">
    <property type="nucleotide sequence ID" value="NZ_CP098827.1"/>
</dbReference>
<dbReference type="AlphaFoldDB" id="A0AAU7KIT2"/>
<name>A0AAU7KIT2_9GAMM</name>
<organism evidence="1">
    <name type="scientific">Halomonas sp. RT37</name>
    <dbReference type="NCBI Taxonomy" id="2950872"/>
    <lineage>
        <taxon>Bacteria</taxon>
        <taxon>Pseudomonadati</taxon>
        <taxon>Pseudomonadota</taxon>
        <taxon>Gammaproteobacteria</taxon>
        <taxon>Oceanospirillales</taxon>
        <taxon>Halomonadaceae</taxon>
        <taxon>Halomonas</taxon>
    </lineage>
</organism>
<accession>A0AAU7KIT2</accession>
<dbReference type="EMBL" id="CP098827">
    <property type="protein sequence ID" value="XBO71479.1"/>
    <property type="molecule type" value="Genomic_DNA"/>
</dbReference>
<sequence length="87" mass="9993">MYYPISCTRCGHDLASTPGPVTAQPNDWEELNCTECGEFHATLGAWEEQQTPDRLRFLNKSRSLMMAMRREHDALIEQQHTKGERVA</sequence>
<reference evidence="1" key="1">
    <citation type="submission" date="2022-06" db="EMBL/GenBank/DDBJ databases">
        <title>A novel DMS-producing enzyme.</title>
        <authorList>
            <person name="Zhang Y."/>
        </authorList>
    </citation>
    <scope>NUCLEOTIDE SEQUENCE</scope>
    <source>
        <strain evidence="1">RT37</strain>
    </source>
</reference>
<gene>
    <name evidence="1" type="ORF">NFG58_01820</name>
</gene>
<protein>
    <submittedName>
        <fullName evidence="1">Uncharacterized protein</fullName>
    </submittedName>
</protein>